<gene>
    <name evidence="4" type="ORF">CSW57_17755</name>
</gene>
<dbReference type="InterPro" id="IPR000863">
    <property type="entry name" value="Sulfotransferase_dom"/>
</dbReference>
<accession>A0A2G3PIF6</accession>
<keyword evidence="2" id="KW-0808">Transferase</keyword>
<dbReference type="Proteomes" id="UP000225108">
    <property type="component" value="Unassembled WGS sequence"/>
</dbReference>
<evidence type="ECO:0000259" key="3">
    <source>
        <dbReference type="Pfam" id="PF00685"/>
    </source>
</evidence>
<protein>
    <recommendedName>
        <fullName evidence="3">Sulfotransferase domain-containing protein</fullName>
    </recommendedName>
</protein>
<dbReference type="EMBL" id="PEBD01000010">
    <property type="protein sequence ID" value="PHV65589.1"/>
    <property type="molecule type" value="Genomic_DNA"/>
</dbReference>
<evidence type="ECO:0000256" key="2">
    <source>
        <dbReference type="ARBA" id="ARBA00022679"/>
    </source>
</evidence>
<name>A0A2G3PIF6_WILMA</name>
<reference evidence="4 5" key="1">
    <citation type="submission" date="2017-10" db="EMBL/GenBank/DDBJ databases">
        <title>The draft genome sequence of Williamsia sp. BULT 1.1 isolated from the semi-arid grassland soils from South Africa.</title>
        <authorList>
            <person name="Kabwe M.H."/>
            <person name="Govender N."/>
            <person name="Mutseka Lunga P."/>
            <person name="Vikram S."/>
            <person name="Makhalanyane T.P."/>
        </authorList>
    </citation>
    <scope>NUCLEOTIDE SEQUENCE [LARGE SCALE GENOMIC DNA]</scope>
    <source>
        <strain evidence="4 5">BULT 1.1</strain>
    </source>
</reference>
<dbReference type="PANTHER" id="PTHR11783">
    <property type="entry name" value="SULFOTRANSFERASE SULT"/>
    <property type="match status" value="1"/>
</dbReference>
<dbReference type="RefSeq" id="WP_099383952.1">
    <property type="nucleotide sequence ID" value="NZ_PEBD01000010.1"/>
</dbReference>
<dbReference type="GO" id="GO:0008146">
    <property type="term" value="F:sulfotransferase activity"/>
    <property type="evidence" value="ECO:0007669"/>
    <property type="project" value="InterPro"/>
</dbReference>
<evidence type="ECO:0000256" key="1">
    <source>
        <dbReference type="ARBA" id="ARBA00005771"/>
    </source>
</evidence>
<sequence>MIASWSTICSYPKTGRTWIRFMLAEYFSLSYDLNVDVNLLNVYTLIPNIDTNVHGRGRDSIRAELRERQKVGMQHSWSDSRFMKSNDTVVLVRGFEDTLVSHWMHARFHYQAEGRSISEFIRSADTGLPQIRLFAEYWAPRFDDPNVSFVSYEAMISRPLETFEFLLAALGVPVERQIAQQAVEKSTFERMQRIEVEEGMLGIRYDRSNPEALRVRKGIVGGFREVLSPHDCTYIAAEVAKSEELKEISSLIAGQCRMS</sequence>
<evidence type="ECO:0000313" key="4">
    <source>
        <dbReference type="EMBL" id="PHV65589.1"/>
    </source>
</evidence>
<comment type="similarity">
    <text evidence="1">Belongs to the sulfotransferase 1 family.</text>
</comment>
<dbReference type="InterPro" id="IPR027417">
    <property type="entry name" value="P-loop_NTPase"/>
</dbReference>
<proteinExistence type="inferred from homology"/>
<dbReference type="AlphaFoldDB" id="A0A2G3PIF6"/>
<evidence type="ECO:0000313" key="5">
    <source>
        <dbReference type="Proteomes" id="UP000225108"/>
    </source>
</evidence>
<dbReference type="Gene3D" id="3.40.50.300">
    <property type="entry name" value="P-loop containing nucleotide triphosphate hydrolases"/>
    <property type="match status" value="1"/>
</dbReference>
<organism evidence="4 5">
    <name type="scientific">Williamsia marianensis</name>
    <dbReference type="NCBI Taxonomy" id="85044"/>
    <lineage>
        <taxon>Bacteria</taxon>
        <taxon>Bacillati</taxon>
        <taxon>Actinomycetota</taxon>
        <taxon>Actinomycetes</taxon>
        <taxon>Mycobacteriales</taxon>
        <taxon>Nocardiaceae</taxon>
        <taxon>Williamsia</taxon>
    </lineage>
</organism>
<comment type="caution">
    <text evidence="4">The sequence shown here is derived from an EMBL/GenBank/DDBJ whole genome shotgun (WGS) entry which is preliminary data.</text>
</comment>
<dbReference type="SUPFAM" id="SSF52540">
    <property type="entry name" value="P-loop containing nucleoside triphosphate hydrolases"/>
    <property type="match status" value="1"/>
</dbReference>
<dbReference type="Pfam" id="PF00685">
    <property type="entry name" value="Sulfotransfer_1"/>
    <property type="match status" value="1"/>
</dbReference>
<feature type="domain" description="Sulfotransferase" evidence="3">
    <location>
        <begin position="8"/>
        <end position="230"/>
    </location>
</feature>